<dbReference type="Gene3D" id="3.90.550.10">
    <property type="entry name" value="Spore Coat Polysaccharide Biosynthesis Protein SpsA, Chain A"/>
    <property type="match status" value="1"/>
</dbReference>
<protein>
    <submittedName>
        <fullName evidence="2">Glycosyltransferase</fullName>
    </submittedName>
</protein>
<dbReference type="SUPFAM" id="SSF53448">
    <property type="entry name" value="Nucleotide-diphospho-sugar transferases"/>
    <property type="match status" value="1"/>
</dbReference>
<dbReference type="InterPro" id="IPR029044">
    <property type="entry name" value="Nucleotide-diphossugar_trans"/>
</dbReference>
<name>A0A4V1N4G8_9FLAO</name>
<sequence length="276" mass="32130">MTNQFTPNDLEIIISTMNQTSLNFLVPMFPMCHFSAFSILIINQTTENNVLVSEFESVKVINSFEKGLSKSRNLGIKNASKSILILTDDDVVFADDFSEKVIHSFQIFPNQNILRFQVQSFKKKFLRNYPTNFIESLNKLELLNTMSVELVFKKTVFDKTTILYDENFGLGGKFELGEENSILLDLDKENITVGFVPKVLCYHDEKYSSINLSKQTVYYSSGAFYYRNFSSTYQFWILLKLFFEIKQRKISFFDISNLYKQAILGKNDYKKICNRL</sequence>
<comment type="caution">
    <text evidence="2">The sequence shown here is derived from an EMBL/GenBank/DDBJ whole genome shotgun (WGS) entry which is preliminary data.</text>
</comment>
<feature type="domain" description="Glycosyltransferase 2-like" evidence="1">
    <location>
        <begin position="55"/>
        <end position="133"/>
    </location>
</feature>
<dbReference type="RefSeq" id="WP_129464232.1">
    <property type="nucleotide sequence ID" value="NZ_SBKQ01000007.1"/>
</dbReference>
<evidence type="ECO:0000313" key="2">
    <source>
        <dbReference type="EMBL" id="RXR32116.1"/>
    </source>
</evidence>
<dbReference type="Pfam" id="PF00535">
    <property type="entry name" value="Glycos_transf_2"/>
    <property type="match status" value="1"/>
</dbReference>
<keyword evidence="2" id="KW-0808">Transferase</keyword>
<evidence type="ECO:0000259" key="1">
    <source>
        <dbReference type="Pfam" id="PF00535"/>
    </source>
</evidence>
<reference evidence="3" key="1">
    <citation type="submission" date="2019-01" db="EMBL/GenBank/DDBJ databases">
        <title>Cytophagaceae bacterium strain CAR-16.</title>
        <authorList>
            <person name="Chen W.-M."/>
        </authorList>
    </citation>
    <scope>NUCLEOTIDE SEQUENCE [LARGE SCALE GENOMIC DNA]</scope>
    <source>
        <strain evidence="3">ICH-30</strain>
    </source>
</reference>
<dbReference type="InterPro" id="IPR001173">
    <property type="entry name" value="Glyco_trans_2-like"/>
</dbReference>
<organism evidence="2 3">
    <name type="scientific">Flavobacterium piscinae</name>
    <dbReference type="NCBI Taxonomy" id="2506424"/>
    <lineage>
        <taxon>Bacteria</taxon>
        <taxon>Pseudomonadati</taxon>
        <taxon>Bacteroidota</taxon>
        <taxon>Flavobacteriia</taxon>
        <taxon>Flavobacteriales</taxon>
        <taxon>Flavobacteriaceae</taxon>
        <taxon>Flavobacterium</taxon>
    </lineage>
</organism>
<dbReference type="GO" id="GO:0016740">
    <property type="term" value="F:transferase activity"/>
    <property type="evidence" value="ECO:0007669"/>
    <property type="project" value="UniProtKB-KW"/>
</dbReference>
<evidence type="ECO:0000313" key="3">
    <source>
        <dbReference type="Proteomes" id="UP000289734"/>
    </source>
</evidence>
<proteinExistence type="predicted"/>
<accession>A0A4V1N4G8</accession>
<gene>
    <name evidence="2" type="ORF">EQG68_07685</name>
</gene>
<dbReference type="EMBL" id="SBKQ01000007">
    <property type="protein sequence ID" value="RXR32116.1"/>
    <property type="molecule type" value="Genomic_DNA"/>
</dbReference>
<dbReference type="OrthoDB" id="9778406at2"/>
<keyword evidence="3" id="KW-1185">Reference proteome</keyword>
<dbReference type="Proteomes" id="UP000289734">
    <property type="component" value="Unassembled WGS sequence"/>
</dbReference>
<dbReference type="AlphaFoldDB" id="A0A4V1N4G8"/>